<dbReference type="InterPro" id="IPR028082">
    <property type="entry name" value="Peripla_BP_I"/>
</dbReference>
<dbReference type="RefSeq" id="WP_184521638.1">
    <property type="nucleotide sequence ID" value="NZ_JACIJD010000040.1"/>
</dbReference>
<sequence>MRRLSKITLAAAALAACLQAGGALAQEKLRIAVVTPLTGPLASVNVPGQNAARILAEAINAGTLPAPYSGRRGMGGAEVELFFLDENGGNAKQVSEFRGLAERRGADVVMGFGSAATCLAVAPVAEELKVLTVMSTCATPRIFEDASYEYVFRTTAHTTMDSAALALYVRQRLPEVRTVGHINPNFALGQDSWRDFAAAMKSAMPATRVVAEQWPTMGSGQYTAEISALAARRPDLIHTSLTGTDMEAFMTQMSARGLQEQSRIVAPLLELAINRMGRQIPEGIIFTARGTNGLFAPPSALNTWFTDIYRGRHNEMPVFTAYQYAATLLALKAAYDKAAGPAGARPATRDVIAALRSSTFEAPGGTIRMALGNGHQAIQDTAVGEFGFDRRANVTTVRNVTVFPAACVNPPAGARSEAWLRDGMPGADCSGIVNR</sequence>
<gene>
    <name evidence="6" type="ORF">FHS87_004461</name>
</gene>
<comment type="caution">
    <text evidence="6">The sequence shown here is derived from an EMBL/GenBank/DDBJ whole genome shotgun (WGS) entry which is preliminary data.</text>
</comment>
<reference evidence="6 7" key="1">
    <citation type="submission" date="2020-08" db="EMBL/GenBank/DDBJ databases">
        <title>Genomic Encyclopedia of Type Strains, Phase IV (KMG-IV): sequencing the most valuable type-strain genomes for metagenomic binning, comparative biology and taxonomic classification.</title>
        <authorList>
            <person name="Goeker M."/>
        </authorList>
    </citation>
    <scope>NUCLEOTIDE SEQUENCE [LARGE SCALE GENOMIC DNA]</scope>
    <source>
        <strain evidence="6 7">DSM 25622</strain>
    </source>
</reference>
<dbReference type="PANTHER" id="PTHR30483:SF37">
    <property type="entry name" value="ABC TRANSPORTER SUBSTRATE-BINDING PROTEIN"/>
    <property type="match status" value="1"/>
</dbReference>
<keyword evidence="3" id="KW-0029">Amino-acid transport</keyword>
<dbReference type="PROSITE" id="PS51257">
    <property type="entry name" value="PROKAR_LIPOPROTEIN"/>
    <property type="match status" value="1"/>
</dbReference>
<protein>
    <submittedName>
        <fullName evidence="6">Branched-chain amino acid transport system substrate-binding protein</fullName>
    </submittedName>
</protein>
<keyword evidence="3" id="KW-0813">Transport</keyword>
<dbReference type="GO" id="GO:0006865">
    <property type="term" value="P:amino acid transport"/>
    <property type="evidence" value="ECO:0007669"/>
    <property type="project" value="UniProtKB-KW"/>
</dbReference>
<dbReference type="EMBL" id="JACIJD010000040">
    <property type="protein sequence ID" value="MBB5696390.1"/>
    <property type="molecule type" value="Genomic_DNA"/>
</dbReference>
<dbReference type="PANTHER" id="PTHR30483">
    <property type="entry name" value="LEUCINE-SPECIFIC-BINDING PROTEIN"/>
    <property type="match status" value="1"/>
</dbReference>
<evidence type="ECO:0000313" key="7">
    <source>
        <dbReference type="Proteomes" id="UP000580654"/>
    </source>
</evidence>
<evidence type="ECO:0000256" key="1">
    <source>
        <dbReference type="ARBA" id="ARBA00010062"/>
    </source>
</evidence>
<dbReference type="CDD" id="cd06330">
    <property type="entry name" value="PBP1_As_SBP-like"/>
    <property type="match status" value="1"/>
</dbReference>
<dbReference type="Pfam" id="PF13458">
    <property type="entry name" value="Peripla_BP_6"/>
    <property type="match status" value="1"/>
</dbReference>
<feature type="domain" description="Leucine-binding protein" evidence="5">
    <location>
        <begin position="29"/>
        <end position="385"/>
    </location>
</feature>
<evidence type="ECO:0000256" key="3">
    <source>
        <dbReference type="ARBA" id="ARBA00022970"/>
    </source>
</evidence>
<feature type="signal peptide" evidence="4">
    <location>
        <begin position="1"/>
        <end position="25"/>
    </location>
</feature>
<evidence type="ECO:0000256" key="2">
    <source>
        <dbReference type="ARBA" id="ARBA00022729"/>
    </source>
</evidence>
<evidence type="ECO:0000256" key="4">
    <source>
        <dbReference type="SAM" id="SignalP"/>
    </source>
</evidence>
<comment type="similarity">
    <text evidence="1">Belongs to the leucine-binding protein family.</text>
</comment>
<evidence type="ECO:0000313" key="6">
    <source>
        <dbReference type="EMBL" id="MBB5696390.1"/>
    </source>
</evidence>
<dbReference type="Gene3D" id="3.40.50.2300">
    <property type="match status" value="2"/>
</dbReference>
<keyword evidence="7" id="KW-1185">Reference proteome</keyword>
<evidence type="ECO:0000259" key="5">
    <source>
        <dbReference type="Pfam" id="PF13458"/>
    </source>
</evidence>
<name>A0A840Y8Y2_9PROT</name>
<dbReference type="Proteomes" id="UP000580654">
    <property type="component" value="Unassembled WGS sequence"/>
</dbReference>
<keyword evidence="2 4" id="KW-0732">Signal</keyword>
<dbReference type="InterPro" id="IPR028081">
    <property type="entry name" value="Leu-bd"/>
</dbReference>
<feature type="chain" id="PRO_5032553270" evidence="4">
    <location>
        <begin position="26"/>
        <end position="435"/>
    </location>
</feature>
<accession>A0A840Y8Y2</accession>
<dbReference type="AlphaFoldDB" id="A0A840Y8Y2"/>
<organism evidence="6 7">
    <name type="scientific">Muricoccus pecuniae</name>
    <dbReference type="NCBI Taxonomy" id="693023"/>
    <lineage>
        <taxon>Bacteria</taxon>
        <taxon>Pseudomonadati</taxon>
        <taxon>Pseudomonadota</taxon>
        <taxon>Alphaproteobacteria</taxon>
        <taxon>Acetobacterales</taxon>
        <taxon>Roseomonadaceae</taxon>
        <taxon>Muricoccus</taxon>
    </lineage>
</organism>
<dbReference type="SUPFAM" id="SSF53822">
    <property type="entry name" value="Periplasmic binding protein-like I"/>
    <property type="match status" value="1"/>
</dbReference>
<proteinExistence type="inferred from homology"/>
<dbReference type="InterPro" id="IPR051010">
    <property type="entry name" value="BCAA_transport"/>
</dbReference>